<keyword evidence="2" id="KW-1185">Reference proteome</keyword>
<dbReference type="EMBL" id="OOIL02002010">
    <property type="protein sequence ID" value="VFQ79782.1"/>
    <property type="molecule type" value="Genomic_DNA"/>
</dbReference>
<gene>
    <name evidence="1" type="ORF">CCAM_LOCUS21558</name>
</gene>
<evidence type="ECO:0000313" key="1">
    <source>
        <dbReference type="EMBL" id="VFQ79782.1"/>
    </source>
</evidence>
<protein>
    <submittedName>
        <fullName evidence="1">Uncharacterized protein</fullName>
    </submittedName>
</protein>
<dbReference type="AlphaFoldDB" id="A0A484LTA3"/>
<name>A0A484LTA3_9ASTE</name>
<organism evidence="1 2">
    <name type="scientific">Cuscuta campestris</name>
    <dbReference type="NCBI Taxonomy" id="132261"/>
    <lineage>
        <taxon>Eukaryota</taxon>
        <taxon>Viridiplantae</taxon>
        <taxon>Streptophyta</taxon>
        <taxon>Embryophyta</taxon>
        <taxon>Tracheophyta</taxon>
        <taxon>Spermatophyta</taxon>
        <taxon>Magnoliopsida</taxon>
        <taxon>eudicotyledons</taxon>
        <taxon>Gunneridae</taxon>
        <taxon>Pentapetalae</taxon>
        <taxon>asterids</taxon>
        <taxon>lamiids</taxon>
        <taxon>Solanales</taxon>
        <taxon>Convolvulaceae</taxon>
        <taxon>Cuscuteae</taxon>
        <taxon>Cuscuta</taxon>
        <taxon>Cuscuta subgen. Grammica</taxon>
        <taxon>Cuscuta sect. Cleistogrammica</taxon>
    </lineage>
</organism>
<dbReference type="Proteomes" id="UP000595140">
    <property type="component" value="Unassembled WGS sequence"/>
</dbReference>
<accession>A0A484LTA3</accession>
<sequence>MQDLQLKDVQPRGLDCFNVHSRGVRLRLLRDPHGKKHLQKLHVPMLTMAELHSNQMEIKANPLKERVCRAKKTDGESE</sequence>
<reference evidence="1 2" key="1">
    <citation type="submission" date="2018-04" db="EMBL/GenBank/DDBJ databases">
        <authorList>
            <person name="Vogel A."/>
        </authorList>
    </citation>
    <scope>NUCLEOTIDE SEQUENCE [LARGE SCALE GENOMIC DNA]</scope>
</reference>
<proteinExistence type="predicted"/>
<evidence type="ECO:0000313" key="2">
    <source>
        <dbReference type="Proteomes" id="UP000595140"/>
    </source>
</evidence>